<dbReference type="PATRIC" id="fig|880157.4.peg.2733"/>
<organism evidence="1 2">
    <name type="scientific">Xenorhabdus khoisanae</name>
    <dbReference type="NCBI Taxonomy" id="880157"/>
    <lineage>
        <taxon>Bacteria</taxon>
        <taxon>Pseudomonadati</taxon>
        <taxon>Pseudomonadota</taxon>
        <taxon>Gammaproteobacteria</taxon>
        <taxon>Enterobacterales</taxon>
        <taxon>Morganellaceae</taxon>
        <taxon>Xenorhabdus</taxon>
    </lineage>
</organism>
<gene>
    <name evidence="1" type="ORF">AB204_12790</name>
</gene>
<comment type="caution">
    <text evidence="1">The sequence shown here is derived from an EMBL/GenBank/DDBJ whole genome shotgun (WGS) entry which is preliminary data.</text>
</comment>
<dbReference type="InterPro" id="IPR010265">
    <property type="entry name" value="Phage_lambda_TipM"/>
</dbReference>
<protein>
    <submittedName>
        <fullName evidence="1">Minor tail family protein</fullName>
    </submittedName>
</protein>
<name>A0A0J5INC1_9GAMM</name>
<evidence type="ECO:0000313" key="1">
    <source>
        <dbReference type="EMBL" id="KMJ44720.1"/>
    </source>
</evidence>
<accession>A0A0J5INC1</accession>
<dbReference type="EMBL" id="LFCV01000083">
    <property type="protein sequence ID" value="KMJ44720.1"/>
    <property type="molecule type" value="Genomic_DNA"/>
</dbReference>
<sequence>MKFEEFTYVPRVNPVADITQRVRAVQFGDGYTQRSGSGINSEHQSWTVSFAGNKQYIDEIRQFLARHAGYRAFKWKNPLLDMGLYVCQGHKLTAMGMNSRSEQMYQLSAVFETTYQP</sequence>
<dbReference type="Proteomes" id="UP000036277">
    <property type="component" value="Unassembled WGS sequence"/>
</dbReference>
<keyword evidence="2" id="KW-1185">Reference proteome</keyword>
<dbReference type="AlphaFoldDB" id="A0A0J5INC1"/>
<evidence type="ECO:0000313" key="2">
    <source>
        <dbReference type="Proteomes" id="UP000036277"/>
    </source>
</evidence>
<proteinExistence type="predicted"/>
<dbReference type="Pfam" id="PF05939">
    <property type="entry name" value="Phage_min_tail"/>
    <property type="match status" value="1"/>
</dbReference>
<dbReference type="STRING" id="880157.AB204_12790"/>
<reference evidence="1 2" key="1">
    <citation type="submission" date="2015-06" db="EMBL/GenBank/DDBJ databases">
        <title>Draft Whole-Genome Sequence of the Entomopathogenic Bacterium Xenorhabdus khoisanae.</title>
        <authorList>
            <person name="Naidoo S."/>
            <person name="Featherston J."/>
            <person name="Gray V.M."/>
        </authorList>
    </citation>
    <scope>NUCLEOTIDE SEQUENCE [LARGE SCALE GENOMIC DNA]</scope>
    <source>
        <strain evidence="1 2">MCB</strain>
    </source>
</reference>
<dbReference type="RefSeq" id="WP_047963752.1">
    <property type="nucleotide sequence ID" value="NZ_CAWMBG010000083.1"/>
</dbReference>
<dbReference type="OrthoDB" id="8607203at2"/>